<reference evidence="1" key="1">
    <citation type="submission" date="2013-02" db="EMBL/GenBank/DDBJ databases">
        <title>The Genome Sequence of Plasmodium falciparum Santa Lucia.</title>
        <authorList>
            <consortium name="The Broad Institute Genome Sequencing Platform"/>
            <consortium name="The Broad Institute Genome Sequencing Center for Infectious Disease"/>
            <person name="Neafsey D."/>
            <person name="Cheeseman I."/>
            <person name="Volkman S."/>
            <person name="Adams J."/>
            <person name="Walker B."/>
            <person name="Young S.K."/>
            <person name="Zeng Q."/>
            <person name="Gargeya S."/>
            <person name="Fitzgerald M."/>
            <person name="Haas B."/>
            <person name="Abouelleil A."/>
            <person name="Alvarado L."/>
            <person name="Arachchi H.M."/>
            <person name="Berlin A.M."/>
            <person name="Chapman S.B."/>
            <person name="Dewar J."/>
            <person name="Goldberg J."/>
            <person name="Griggs A."/>
            <person name="Gujja S."/>
            <person name="Hansen M."/>
            <person name="Howarth C."/>
            <person name="Imamovic A."/>
            <person name="Larimer J."/>
            <person name="McCowan C."/>
            <person name="Murphy C."/>
            <person name="Neiman D."/>
            <person name="Pearson M."/>
            <person name="Priest M."/>
            <person name="Roberts A."/>
            <person name="Saif S."/>
            <person name="Shea T."/>
            <person name="Sisk P."/>
            <person name="Sykes S."/>
            <person name="Wortman J."/>
            <person name="Nusbaum C."/>
            <person name="Birren B."/>
        </authorList>
    </citation>
    <scope>NUCLEOTIDE SEQUENCE [LARGE SCALE GENOMIC DNA]</scope>
    <source>
        <strain evidence="1">Santa Lucia</strain>
    </source>
</reference>
<accession>W7G4W2</accession>
<evidence type="ECO:0000313" key="1">
    <source>
        <dbReference type="EMBL" id="EUT85258.1"/>
    </source>
</evidence>
<dbReference type="AlphaFoldDB" id="W7G4W2"/>
<sequence>MSYQILRQKQMEYIYSRRFLKKSLAYLIAYHLEEPKLKKRKNLEREKYNNKINK</sequence>
<protein>
    <submittedName>
        <fullName evidence="1">Uncharacterized protein</fullName>
    </submittedName>
</protein>
<gene>
    <name evidence="1" type="ORF">PFAG_02953</name>
</gene>
<proteinExistence type="predicted"/>
<organism evidence="1">
    <name type="scientific">Plasmodium falciparum Santa Lucia</name>
    <dbReference type="NCBI Taxonomy" id="478859"/>
    <lineage>
        <taxon>Eukaryota</taxon>
        <taxon>Sar</taxon>
        <taxon>Alveolata</taxon>
        <taxon>Apicomplexa</taxon>
        <taxon>Aconoidasida</taxon>
        <taxon>Haemosporida</taxon>
        <taxon>Plasmodiidae</taxon>
        <taxon>Plasmodium</taxon>
        <taxon>Plasmodium (Laverania)</taxon>
    </lineage>
</organism>
<name>W7G4W2_PLAFA</name>
<dbReference type="EMBL" id="KE123497">
    <property type="protein sequence ID" value="EUT85258.1"/>
    <property type="molecule type" value="Genomic_DNA"/>
</dbReference>
<dbReference type="Proteomes" id="UP000030666">
    <property type="component" value="Unassembled WGS sequence"/>
</dbReference>